<feature type="binding site" evidence="2">
    <location>
        <position position="153"/>
    </location>
    <ligand>
        <name>Zn(2+)</name>
        <dbReference type="ChEBI" id="CHEBI:29105"/>
    </ligand>
</feature>
<dbReference type="Proteomes" id="UP000262901">
    <property type="component" value="Unassembled WGS sequence"/>
</dbReference>
<dbReference type="Proteomes" id="UP000246115">
    <property type="component" value="Chromosome"/>
</dbReference>
<dbReference type="KEGG" id="schj:DDV21_002605"/>
<dbReference type="InterPro" id="IPR050134">
    <property type="entry name" value="NAD-dep_sirtuin_deacylases"/>
</dbReference>
<dbReference type="EMBL" id="QVQY01000027">
    <property type="protein sequence ID" value="RFU50418.1"/>
    <property type="molecule type" value="Genomic_DNA"/>
</dbReference>
<reference evidence="4" key="4">
    <citation type="journal article" date="2019" name="Int. J. Syst. Evol. Microbiol.">
        <title>Streptococcus chenjunshii sp. nov. isolated from feces of Tibetan antelopes.</title>
        <authorList>
            <person name="Tian Z."/>
            <person name="Lu S."/>
            <person name="Jin D."/>
            <person name="Yang J."/>
            <person name="Pu J."/>
            <person name="Lai X.H."/>
            <person name="Bai X.N."/>
            <person name="Wu X.M."/>
            <person name="Li J."/>
            <person name="Wang S."/>
            <person name="Xu J."/>
        </authorList>
    </citation>
    <scope>NUCLEOTIDE SEQUENCE</scope>
    <source>
        <strain evidence="4">Z15</strain>
    </source>
</reference>
<dbReference type="Proteomes" id="UP000264056">
    <property type="component" value="Unassembled WGS sequence"/>
</dbReference>
<proteinExistence type="predicted"/>
<dbReference type="InterPro" id="IPR029035">
    <property type="entry name" value="DHS-like_NAD/FAD-binding_dom"/>
</dbReference>
<evidence type="ECO:0000313" key="9">
    <source>
        <dbReference type="Proteomes" id="UP000264056"/>
    </source>
</evidence>
<feature type="binding site" evidence="2">
    <location>
        <position position="187"/>
    </location>
    <ligand>
        <name>Zn(2+)</name>
        <dbReference type="ChEBI" id="CHEBI:29105"/>
    </ligand>
</feature>
<keyword evidence="1" id="KW-0520">NAD</keyword>
<dbReference type="RefSeq" id="WP_116878677.1">
    <property type="nucleotide sequence ID" value="NZ_CP031733.1"/>
</dbReference>
<evidence type="ECO:0000313" key="7">
    <source>
        <dbReference type="Proteomes" id="UP000246115"/>
    </source>
</evidence>
<evidence type="ECO:0000313" key="5">
    <source>
        <dbReference type="EMBL" id="RFU50418.1"/>
    </source>
</evidence>
<dbReference type="EMBL" id="CP031733">
    <property type="protein sequence ID" value="AXQ78039.1"/>
    <property type="molecule type" value="Genomic_DNA"/>
</dbReference>
<name>A0A372KKY7_9STRE</name>
<dbReference type="PANTHER" id="PTHR11085:SF10">
    <property type="entry name" value="NAD-DEPENDENT PROTEIN DEACYLASE SIRTUIN-5, MITOCHONDRIAL-RELATED"/>
    <property type="match status" value="1"/>
</dbReference>
<reference evidence="6 8" key="2">
    <citation type="submission" date="2018-08" db="EMBL/GenBank/DDBJ databases">
        <title>Draft genome of Streptococcus sp. nov. Z1.</title>
        <authorList>
            <person name="Tian Z."/>
        </authorList>
    </citation>
    <scope>NUCLEOTIDE SEQUENCE [LARGE SCALE GENOMIC DNA]</scope>
    <source>
        <strain evidence="6">Z1</strain>
        <strain evidence="8">Z1(2018)</strain>
    </source>
</reference>
<dbReference type="GO" id="GO:0017136">
    <property type="term" value="F:histone deacetylase activity, NAD-dependent"/>
    <property type="evidence" value="ECO:0007669"/>
    <property type="project" value="TreeGrafter"/>
</dbReference>
<evidence type="ECO:0000256" key="1">
    <source>
        <dbReference type="ARBA" id="ARBA00023027"/>
    </source>
</evidence>
<dbReference type="SUPFAM" id="SSF52467">
    <property type="entry name" value="DHS-like NAD/FAD-binding domain"/>
    <property type="match status" value="1"/>
</dbReference>
<evidence type="ECO:0000313" key="4">
    <source>
        <dbReference type="EMBL" id="AXQ78039.1"/>
    </source>
</evidence>
<protein>
    <submittedName>
        <fullName evidence="6">Sir2 silent information regulator family NAD-dependent deacetylase</fullName>
    </submittedName>
</protein>
<feature type="domain" description="Deacetylase sirtuin-type" evidence="3">
    <location>
        <begin position="12"/>
        <end position="292"/>
    </location>
</feature>
<sequence length="292" mass="33606">MFLKKRMKKSTKKYSNHNIRTARHLLQEAEAVLVGIGAGMSESAGLTYSGERFTRYFSDFKEKYGISDMYSGGFYPFASQEEYWAWWSRHIYYNRFAADAGEPYLNLLELLRDKNYFILTTNVDHQVQKAGFNKKKLFYTQGDYGLFQCSVPCHQKTYDNRAVILEMLDKQENMAVPSDLIPYCPKCGAVMTVNLRSDNRFVEDAGWEKAKQGYGTWLEANIDKRIVYLELGVGMNTPAIIKYPFLKLTAANKKAVFLTVNQISFQYPDEINKQILQLTGDIGEMLLALLLQ</sequence>
<organism evidence="6 8">
    <name type="scientific">Streptococcus chenjunshii</name>
    <dbReference type="NCBI Taxonomy" id="2173853"/>
    <lineage>
        <taxon>Bacteria</taxon>
        <taxon>Bacillati</taxon>
        <taxon>Bacillota</taxon>
        <taxon>Bacilli</taxon>
        <taxon>Lactobacillales</taxon>
        <taxon>Streptococcaceae</taxon>
        <taxon>Streptococcus</taxon>
    </lineage>
</organism>
<feature type="binding site" evidence="2">
    <location>
        <position position="149"/>
    </location>
    <ligand>
        <name>Zn(2+)</name>
        <dbReference type="ChEBI" id="CHEBI:29105"/>
    </ligand>
</feature>
<evidence type="ECO:0000259" key="3">
    <source>
        <dbReference type="PROSITE" id="PS50305"/>
    </source>
</evidence>
<dbReference type="InterPro" id="IPR026590">
    <property type="entry name" value="Ssirtuin_cat_dom"/>
</dbReference>
<accession>A0A372KKY7</accession>
<keyword evidence="2" id="KW-0862">Zinc</keyword>
<dbReference type="GO" id="GO:0046872">
    <property type="term" value="F:metal ion binding"/>
    <property type="evidence" value="ECO:0007669"/>
    <property type="project" value="UniProtKB-KW"/>
</dbReference>
<evidence type="ECO:0000313" key="6">
    <source>
        <dbReference type="EMBL" id="RFU52646.1"/>
    </source>
</evidence>
<dbReference type="GO" id="GO:0070403">
    <property type="term" value="F:NAD+ binding"/>
    <property type="evidence" value="ECO:0007669"/>
    <property type="project" value="TreeGrafter"/>
</dbReference>
<dbReference type="OrthoDB" id="394960at2"/>
<evidence type="ECO:0000313" key="8">
    <source>
        <dbReference type="Proteomes" id="UP000262901"/>
    </source>
</evidence>
<dbReference type="Gene3D" id="3.40.50.1220">
    <property type="entry name" value="TPP-binding domain"/>
    <property type="match status" value="1"/>
</dbReference>
<evidence type="ECO:0000256" key="2">
    <source>
        <dbReference type="PROSITE-ProRule" id="PRU00236"/>
    </source>
</evidence>
<dbReference type="AlphaFoldDB" id="A0A372KKY7"/>
<dbReference type="EMBL" id="QVQZ01000023">
    <property type="protein sequence ID" value="RFU52646.1"/>
    <property type="molecule type" value="Genomic_DNA"/>
</dbReference>
<dbReference type="PROSITE" id="PS50305">
    <property type="entry name" value="SIRTUIN"/>
    <property type="match status" value="1"/>
</dbReference>
<gene>
    <name evidence="4" type="ORF">DDV21_002605</name>
    <name evidence="5" type="ORF">DDV22_08690</name>
    <name evidence="6" type="ORF">DDV23_08530</name>
</gene>
<reference evidence="5 9" key="1">
    <citation type="submission" date="2018-08" db="EMBL/GenBank/DDBJ databases">
        <title>Draft genome of Streptococcus sp .nov. Z2.</title>
        <authorList>
            <person name="Tian Z."/>
        </authorList>
    </citation>
    <scope>NUCLEOTIDE SEQUENCE [LARGE SCALE GENOMIC DNA]</scope>
    <source>
        <strain evidence="5 9">Z2</strain>
    </source>
</reference>
<dbReference type="PANTHER" id="PTHR11085">
    <property type="entry name" value="NAD-DEPENDENT PROTEIN DEACYLASE SIRTUIN-5, MITOCHONDRIAL-RELATED"/>
    <property type="match status" value="1"/>
</dbReference>
<feature type="binding site" evidence="2">
    <location>
        <position position="184"/>
    </location>
    <ligand>
        <name>Zn(2+)</name>
        <dbReference type="ChEBI" id="CHEBI:29105"/>
    </ligand>
</feature>
<reference evidence="7" key="3">
    <citation type="submission" date="2018-08" db="EMBL/GenBank/DDBJ databases">
        <title>Streptococcus chenjunshii sp. nov., isolated from stools sample of the Tibetan antelope in the Qinghai-Tibet plateau, China.</title>
        <authorList>
            <person name="Tian Z."/>
        </authorList>
    </citation>
    <scope>NUCLEOTIDE SEQUENCE [LARGE SCALE GENOMIC DNA]</scope>
    <source>
        <strain evidence="7">Z15</strain>
    </source>
</reference>
<accession>A0A346NAJ4</accession>
<keyword evidence="9" id="KW-1185">Reference proteome</keyword>
<keyword evidence="2" id="KW-0479">Metal-binding</keyword>
<comment type="caution">
    <text evidence="2">Lacks conserved residue(s) required for the propagation of feature annotation.</text>
</comment>